<keyword evidence="12" id="KW-1185">Reference proteome</keyword>
<proteinExistence type="inferred from homology"/>
<evidence type="ECO:0000256" key="2">
    <source>
        <dbReference type="ARBA" id="ARBA00004653"/>
    </source>
</evidence>
<evidence type="ECO:0000256" key="6">
    <source>
        <dbReference type="ARBA" id="ARBA00022753"/>
    </source>
</evidence>
<dbReference type="PANTHER" id="PTHR10766">
    <property type="entry name" value="TRANSMEMBRANE 9 SUPERFAMILY PROTEIN"/>
    <property type="match status" value="1"/>
</dbReference>
<protein>
    <recommendedName>
        <fullName evidence="10">Transmembrane 9 superfamily member</fullName>
    </recommendedName>
</protein>
<dbReference type="Proteomes" id="UP001396334">
    <property type="component" value="Unassembled WGS sequence"/>
</dbReference>
<evidence type="ECO:0000256" key="8">
    <source>
        <dbReference type="ARBA" id="ARBA00023034"/>
    </source>
</evidence>
<evidence type="ECO:0000256" key="5">
    <source>
        <dbReference type="ARBA" id="ARBA00022729"/>
    </source>
</evidence>
<evidence type="ECO:0000313" key="11">
    <source>
        <dbReference type="EMBL" id="KAK8477561.1"/>
    </source>
</evidence>
<keyword evidence="5" id="KW-0732">Signal</keyword>
<keyword evidence="8" id="KW-0333">Golgi apparatus</keyword>
<reference evidence="11 12" key="1">
    <citation type="journal article" date="2024" name="G3 (Bethesda)">
        <title>Genome assembly of Hibiscus sabdariffa L. provides insights into metabolisms of medicinal natural products.</title>
        <authorList>
            <person name="Kim T."/>
        </authorList>
    </citation>
    <scope>NUCLEOTIDE SEQUENCE [LARGE SCALE GENOMIC DNA]</scope>
    <source>
        <strain evidence="11">TK-2024</strain>
        <tissue evidence="11">Old leaves</tissue>
    </source>
</reference>
<evidence type="ECO:0000256" key="9">
    <source>
        <dbReference type="ARBA" id="ARBA00023136"/>
    </source>
</evidence>
<organism evidence="11 12">
    <name type="scientific">Hibiscus sabdariffa</name>
    <name type="common">roselle</name>
    <dbReference type="NCBI Taxonomy" id="183260"/>
    <lineage>
        <taxon>Eukaryota</taxon>
        <taxon>Viridiplantae</taxon>
        <taxon>Streptophyta</taxon>
        <taxon>Embryophyta</taxon>
        <taxon>Tracheophyta</taxon>
        <taxon>Spermatophyta</taxon>
        <taxon>Magnoliopsida</taxon>
        <taxon>eudicotyledons</taxon>
        <taxon>Gunneridae</taxon>
        <taxon>Pentapetalae</taxon>
        <taxon>rosids</taxon>
        <taxon>malvids</taxon>
        <taxon>Malvales</taxon>
        <taxon>Malvaceae</taxon>
        <taxon>Malvoideae</taxon>
        <taxon>Hibiscus</taxon>
    </lineage>
</organism>
<evidence type="ECO:0000256" key="3">
    <source>
        <dbReference type="ARBA" id="ARBA00005227"/>
    </source>
</evidence>
<dbReference type="InterPro" id="IPR004240">
    <property type="entry name" value="EMP70"/>
</dbReference>
<comment type="caution">
    <text evidence="11">The sequence shown here is derived from an EMBL/GenBank/DDBJ whole genome shotgun (WGS) entry which is preliminary data.</text>
</comment>
<accession>A0ABR1ZBA7</accession>
<dbReference type="PANTHER" id="PTHR10766:SF111">
    <property type="entry name" value="TRANSMEMBRANE 9 SUPERFAMILY MEMBER 2"/>
    <property type="match status" value="1"/>
</dbReference>
<evidence type="ECO:0000256" key="1">
    <source>
        <dbReference type="ARBA" id="ARBA00004337"/>
    </source>
</evidence>
<evidence type="ECO:0000313" key="12">
    <source>
        <dbReference type="Proteomes" id="UP001396334"/>
    </source>
</evidence>
<keyword evidence="4 10" id="KW-0812">Transmembrane</keyword>
<evidence type="ECO:0000256" key="4">
    <source>
        <dbReference type="ARBA" id="ARBA00022692"/>
    </source>
</evidence>
<name>A0ABR1ZBA7_9ROSI</name>
<comment type="similarity">
    <text evidence="3 10">Belongs to the nonaspanin (TM9SF) (TC 9.A.2) family.</text>
</comment>
<sequence>MCHWFSVELVTSLSGLLQESDIKWASRWDTYLVMNDDQIHWFSIVNSLMIVLFLSGMIAMIMMRTFPTTISWKPKMGLRKKQDGNLSMRMSLGSNQLWFTLCLCWYRCPDLFNDACDNDI</sequence>
<keyword evidence="9 10" id="KW-0472">Membrane</keyword>
<evidence type="ECO:0000256" key="7">
    <source>
        <dbReference type="ARBA" id="ARBA00022989"/>
    </source>
</evidence>
<dbReference type="EMBL" id="JBBPBN010001770">
    <property type="protein sequence ID" value="KAK8477561.1"/>
    <property type="molecule type" value="Genomic_DNA"/>
</dbReference>
<comment type="caution">
    <text evidence="10">Lacks conserved residue(s) required for the propagation of feature annotation.</text>
</comment>
<evidence type="ECO:0000256" key="10">
    <source>
        <dbReference type="RuleBase" id="RU363079"/>
    </source>
</evidence>
<keyword evidence="7 10" id="KW-1133">Transmembrane helix</keyword>
<keyword evidence="6" id="KW-0967">Endosome</keyword>
<comment type="subcellular location">
    <subcellularLocation>
        <location evidence="1">Endosome membrane</location>
        <topology evidence="1">Multi-pass membrane protein</topology>
    </subcellularLocation>
    <subcellularLocation>
        <location evidence="2">Golgi apparatus membrane</location>
        <topology evidence="2">Multi-pass membrane protein</topology>
    </subcellularLocation>
</comment>
<dbReference type="Pfam" id="PF02990">
    <property type="entry name" value="EMP70"/>
    <property type="match status" value="1"/>
</dbReference>
<feature type="transmembrane region" description="Helical" evidence="10">
    <location>
        <begin position="39"/>
        <end position="63"/>
    </location>
</feature>
<gene>
    <name evidence="11" type="ORF">V6N11_072709</name>
</gene>